<dbReference type="Proteomes" id="UP000886998">
    <property type="component" value="Unassembled WGS sequence"/>
</dbReference>
<gene>
    <name evidence="2" type="ORF">TNIN_4801</name>
</gene>
<dbReference type="AlphaFoldDB" id="A0A8X6XC72"/>
<keyword evidence="3" id="KW-1185">Reference proteome</keyword>
<comment type="caution">
    <text evidence="2">The sequence shown here is derived from an EMBL/GenBank/DDBJ whole genome shotgun (WGS) entry which is preliminary data.</text>
</comment>
<name>A0A8X6XC72_9ARAC</name>
<protein>
    <submittedName>
        <fullName evidence="2">Uncharacterized protein</fullName>
    </submittedName>
</protein>
<proteinExistence type="predicted"/>
<sequence>MQVPLPVGLSGNDLTDTLAKDRMSMDLTSSTLTFMEFCSRAKSTVAYSWHSLQIHDWYSGKDPGSDTPFDGSRVQQTTLSKL</sequence>
<evidence type="ECO:0000313" key="3">
    <source>
        <dbReference type="Proteomes" id="UP000886998"/>
    </source>
</evidence>
<organism evidence="2 3">
    <name type="scientific">Trichonephila inaurata madagascariensis</name>
    <dbReference type="NCBI Taxonomy" id="2747483"/>
    <lineage>
        <taxon>Eukaryota</taxon>
        <taxon>Metazoa</taxon>
        <taxon>Ecdysozoa</taxon>
        <taxon>Arthropoda</taxon>
        <taxon>Chelicerata</taxon>
        <taxon>Arachnida</taxon>
        <taxon>Araneae</taxon>
        <taxon>Araneomorphae</taxon>
        <taxon>Entelegynae</taxon>
        <taxon>Araneoidea</taxon>
        <taxon>Nephilidae</taxon>
        <taxon>Trichonephila</taxon>
        <taxon>Trichonephila inaurata</taxon>
    </lineage>
</organism>
<feature type="region of interest" description="Disordered" evidence="1">
    <location>
        <begin position="62"/>
        <end position="82"/>
    </location>
</feature>
<reference evidence="2" key="1">
    <citation type="submission" date="2020-08" db="EMBL/GenBank/DDBJ databases">
        <title>Multicomponent nature underlies the extraordinary mechanical properties of spider dragline silk.</title>
        <authorList>
            <person name="Kono N."/>
            <person name="Nakamura H."/>
            <person name="Mori M."/>
            <person name="Yoshida Y."/>
            <person name="Ohtoshi R."/>
            <person name="Malay A.D."/>
            <person name="Moran D.A.P."/>
            <person name="Tomita M."/>
            <person name="Numata K."/>
            <person name="Arakawa K."/>
        </authorList>
    </citation>
    <scope>NUCLEOTIDE SEQUENCE</scope>
</reference>
<feature type="compositionally biased region" description="Polar residues" evidence="1">
    <location>
        <begin position="73"/>
        <end position="82"/>
    </location>
</feature>
<accession>A0A8X6XC72</accession>
<dbReference type="EMBL" id="BMAV01007300">
    <property type="protein sequence ID" value="GFY50052.1"/>
    <property type="molecule type" value="Genomic_DNA"/>
</dbReference>
<evidence type="ECO:0000313" key="2">
    <source>
        <dbReference type="EMBL" id="GFY50052.1"/>
    </source>
</evidence>
<evidence type="ECO:0000256" key="1">
    <source>
        <dbReference type="SAM" id="MobiDB-lite"/>
    </source>
</evidence>